<dbReference type="InterPro" id="IPR025391">
    <property type="entry name" value="DUF4123"/>
</dbReference>
<proteinExistence type="predicted"/>
<evidence type="ECO:0000313" key="2">
    <source>
        <dbReference type="EMBL" id="QXO16297.1"/>
    </source>
</evidence>
<dbReference type="AlphaFoldDB" id="A0A975U6Y6"/>
<reference evidence="2" key="1">
    <citation type="submission" date="2021-06" db="EMBL/GenBank/DDBJ databases">
        <title>Vibrio nov. sp., novel gut bacterium isolated from Yellow Sea oyster.</title>
        <authorList>
            <person name="Muhammad N."/>
            <person name="Nguyen T.H."/>
            <person name="Lee Y.-J."/>
            <person name="Ko J."/>
            <person name="Kim S.-G."/>
        </authorList>
    </citation>
    <scope>NUCLEOTIDE SEQUENCE</scope>
    <source>
        <strain evidence="2">OG9-811</strain>
    </source>
</reference>
<sequence length="328" mass="38966">MEQTSVSLFSPIPRHPNSLFPLLSQAQGKQVYLLFDQVQFTQGREFWDTMKNRRDVEWCYLLSGTPLAYLEEGSPVLISVRDGNPGETLYYWLCEHLEAPERFGFIGVYDGSLAEVQRHWQNWVYFWDKNQRSMMLRFYDIAAFPLWYDILMPAQKQKFKGKHESIAFCQRSDAIDLSLFQWPELPYEDEPQAASIYPVQLTAAQHEQFFYPQRIESLVDELFRRLAPDYAWLLPQSMVRLRFHEGLALARQRYNLATSLERETYALYRFYIADRFDEHPEFIRLMSFYSLRDAIGHFYDFYLTHQEDMSAYRTAGWLGIEGKARLIP</sequence>
<protein>
    <submittedName>
        <fullName evidence="2">DUF4123 domain-containing protein</fullName>
    </submittedName>
</protein>
<evidence type="ECO:0000259" key="1">
    <source>
        <dbReference type="Pfam" id="PF13503"/>
    </source>
</evidence>
<dbReference type="Pfam" id="PF13503">
    <property type="entry name" value="DUF4123"/>
    <property type="match status" value="1"/>
</dbReference>
<organism evidence="2 3">
    <name type="scientific">Vibrio ostreae</name>
    <dbReference type="NCBI Taxonomy" id="2841925"/>
    <lineage>
        <taxon>Bacteria</taxon>
        <taxon>Pseudomonadati</taxon>
        <taxon>Pseudomonadota</taxon>
        <taxon>Gammaproteobacteria</taxon>
        <taxon>Vibrionales</taxon>
        <taxon>Vibrionaceae</taxon>
        <taxon>Vibrio</taxon>
    </lineage>
</organism>
<keyword evidence="3" id="KW-1185">Reference proteome</keyword>
<dbReference type="EMBL" id="CP076642">
    <property type="protein sequence ID" value="QXO16297.1"/>
    <property type="molecule type" value="Genomic_DNA"/>
</dbReference>
<dbReference type="KEGG" id="vos:KNV97_01930"/>
<feature type="domain" description="DUF4123" evidence="1">
    <location>
        <begin position="31"/>
        <end position="157"/>
    </location>
</feature>
<evidence type="ECO:0000313" key="3">
    <source>
        <dbReference type="Proteomes" id="UP000694232"/>
    </source>
</evidence>
<dbReference type="Proteomes" id="UP000694232">
    <property type="component" value="Chromosome 2"/>
</dbReference>
<dbReference type="RefSeq" id="WP_218561983.1">
    <property type="nucleotide sequence ID" value="NZ_CP076642.1"/>
</dbReference>
<accession>A0A975U6Y6</accession>
<name>A0A975U6Y6_9VIBR</name>
<gene>
    <name evidence="2" type="ORF">KNV97_01930</name>
</gene>